<dbReference type="OrthoDB" id="584137at2759"/>
<feature type="domain" description="WW" evidence="1">
    <location>
        <begin position="280"/>
        <end position="305"/>
    </location>
</feature>
<dbReference type="Proteomes" id="UP000479710">
    <property type="component" value="Unassembled WGS sequence"/>
</dbReference>
<keyword evidence="3" id="KW-1185">Reference proteome</keyword>
<organism evidence="2 3">
    <name type="scientific">Oryza meyeriana var. granulata</name>
    <dbReference type="NCBI Taxonomy" id="110450"/>
    <lineage>
        <taxon>Eukaryota</taxon>
        <taxon>Viridiplantae</taxon>
        <taxon>Streptophyta</taxon>
        <taxon>Embryophyta</taxon>
        <taxon>Tracheophyta</taxon>
        <taxon>Spermatophyta</taxon>
        <taxon>Magnoliopsida</taxon>
        <taxon>Liliopsida</taxon>
        <taxon>Poales</taxon>
        <taxon>Poaceae</taxon>
        <taxon>BOP clade</taxon>
        <taxon>Oryzoideae</taxon>
        <taxon>Oryzeae</taxon>
        <taxon>Oryzinae</taxon>
        <taxon>Oryza</taxon>
        <taxon>Oryza meyeriana</taxon>
    </lineage>
</organism>
<dbReference type="PANTHER" id="PTHR33377">
    <property type="entry name" value="OS10G0134700 PROTEIN-RELATED"/>
    <property type="match status" value="1"/>
</dbReference>
<evidence type="ECO:0000313" key="2">
    <source>
        <dbReference type="EMBL" id="KAF0931895.1"/>
    </source>
</evidence>
<dbReference type="Pfam" id="PF08224">
    <property type="entry name" value="DUF1719"/>
    <property type="match status" value="1"/>
</dbReference>
<dbReference type="PROSITE" id="PS01159">
    <property type="entry name" value="WW_DOMAIN_1"/>
    <property type="match status" value="1"/>
</dbReference>
<sequence length="441" mass="49425">MAAEMISSAVVGETLNRVVSRILTTGSHGEDDRRDGIRGSVERLEMAHGRMEAVLELSTRWPITDVSLLRWRLRLKRAAEECDSALRRKKQLAVEDDEAASRSSFPRRVAHATRSLVSALIGGRDGDSDKSSSSSSAPAANVRRFERLADGASEFLKLVELGGTRPRQHAFFDPLIGRLLAGETLNYRSVRGRKFCYLGVRPVSFEERGVEAMVGFVVQDFMAPARSFRLGIMVRLSERTDVLGTMIECLQSATPTSHFRVVAEDVRRELAQLPTQDFTWVARSPYGHNKYWVDVHNTLTRWYRPNPLCCTDHHPYRSRIPSSGASPLCSTYPEQIINVHLQCNIPAPPSDNLVEEDEQPPPLNLTVLFIPHDHGTPEEEEDGVKQHLSSSYGSQSYALEAVDHLRRHAASRTYQVSLRSGHGTAHIYVEKTGRKRAVQLH</sequence>
<name>A0A6G1F4Y8_9ORYZ</name>
<evidence type="ECO:0000259" key="1">
    <source>
        <dbReference type="PROSITE" id="PS01159"/>
    </source>
</evidence>
<comment type="caution">
    <text evidence="2">The sequence shown here is derived from an EMBL/GenBank/DDBJ whole genome shotgun (WGS) entry which is preliminary data.</text>
</comment>
<dbReference type="InterPro" id="IPR001202">
    <property type="entry name" value="WW_dom"/>
</dbReference>
<proteinExistence type="predicted"/>
<dbReference type="PANTHER" id="PTHR33377:SF107">
    <property type="entry name" value="OS12G0483450 PROTEIN"/>
    <property type="match status" value="1"/>
</dbReference>
<accession>A0A6G1F4Y8</accession>
<dbReference type="EMBL" id="SPHZ02000001">
    <property type="protein sequence ID" value="KAF0931895.1"/>
    <property type="molecule type" value="Genomic_DNA"/>
</dbReference>
<dbReference type="InterPro" id="IPR013181">
    <property type="entry name" value="DUF1719"/>
</dbReference>
<dbReference type="AlphaFoldDB" id="A0A6G1F4Y8"/>
<reference evidence="2 3" key="1">
    <citation type="submission" date="2019-11" db="EMBL/GenBank/DDBJ databases">
        <title>Whole genome sequence of Oryza granulata.</title>
        <authorList>
            <person name="Li W."/>
        </authorList>
    </citation>
    <scope>NUCLEOTIDE SEQUENCE [LARGE SCALE GENOMIC DNA]</scope>
    <source>
        <strain evidence="3">cv. Menghai</strain>
        <tissue evidence="2">Leaf</tissue>
    </source>
</reference>
<evidence type="ECO:0000313" key="3">
    <source>
        <dbReference type="Proteomes" id="UP000479710"/>
    </source>
</evidence>
<dbReference type="SMART" id="SM01157">
    <property type="entry name" value="DUF1719"/>
    <property type="match status" value="1"/>
</dbReference>
<protein>
    <recommendedName>
        <fullName evidence="1">WW domain-containing protein</fullName>
    </recommendedName>
</protein>
<gene>
    <name evidence="2" type="ORF">E2562_007087</name>
</gene>